<keyword evidence="4 6" id="KW-1133">Transmembrane helix</keyword>
<dbReference type="Proteomes" id="UP000678393">
    <property type="component" value="Unassembled WGS sequence"/>
</dbReference>
<evidence type="ECO:0000256" key="2">
    <source>
        <dbReference type="ARBA" id="ARBA00008821"/>
    </source>
</evidence>
<feature type="transmembrane region" description="Helical" evidence="6">
    <location>
        <begin position="325"/>
        <end position="346"/>
    </location>
</feature>
<evidence type="ECO:0000256" key="3">
    <source>
        <dbReference type="ARBA" id="ARBA00022692"/>
    </source>
</evidence>
<comment type="similarity">
    <text evidence="2">Belongs to the nucleobase:cation symporter-2 (NCS2) (TC 2.A.40) family.</text>
</comment>
<proteinExistence type="inferred from homology"/>
<feature type="transmembrane region" description="Helical" evidence="6">
    <location>
        <begin position="474"/>
        <end position="495"/>
    </location>
</feature>
<dbReference type="EMBL" id="CAJHNH020004257">
    <property type="protein sequence ID" value="CAG5130785.1"/>
    <property type="molecule type" value="Genomic_DNA"/>
</dbReference>
<gene>
    <name evidence="7" type="ORF">CUNI_LOCUS16343</name>
</gene>
<dbReference type="InterPro" id="IPR006043">
    <property type="entry name" value="NCS2"/>
</dbReference>
<name>A0A8S3ZTB7_9EUPU</name>
<organism evidence="7 8">
    <name type="scientific">Candidula unifasciata</name>
    <dbReference type="NCBI Taxonomy" id="100452"/>
    <lineage>
        <taxon>Eukaryota</taxon>
        <taxon>Metazoa</taxon>
        <taxon>Spiralia</taxon>
        <taxon>Lophotrochozoa</taxon>
        <taxon>Mollusca</taxon>
        <taxon>Gastropoda</taxon>
        <taxon>Heterobranchia</taxon>
        <taxon>Euthyneura</taxon>
        <taxon>Panpulmonata</taxon>
        <taxon>Eupulmonata</taxon>
        <taxon>Stylommatophora</taxon>
        <taxon>Helicina</taxon>
        <taxon>Helicoidea</taxon>
        <taxon>Geomitridae</taxon>
        <taxon>Candidula</taxon>
    </lineage>
</organism>
<protein>
    <recommendedName>
        <fullName evidence="9">Solute carrier family 23 member 2</fullName>
    </recommendedName>
</protein>
<evidence type="ECO:0000313" key="8">
    <source>
        <dbReference type="Proteomes" id="UP000678393"/>
    </source>
</evidence>
<keyword evidence="3 6" id="KW-0812">Transmembrane</keyword>
<feature type="transmembrane region" description="Helical" evidence="6">
    <location>
        <begin position="529"/>
        <end position="549"/>
    </location>
</feature>
<evidence type="ECO:0000313" key="7">
    <source>
        <dbReference type="EMBL" id="CAG5130785.1"/>
    </source>
</evidence>
<sequence>MKDDSVHQQEPPQIKDDSVLGIEQYQMETNPVLDFQHHQMRAPFSQCTDRHLGTQYDNQAFEGEGTASCEINNNMTDNSLRQRSKATEDDSAHQIIIEVGEAPTKPLIYGLTATPPVHFLILFALQQSFLAISTPLGTAVIVAEAVCAQEEASIKVRILSSTMLMMGLSTFAITTFGVRLPIFQGPSVSYIIPLIIMMAMPEFKCPETFTVTDPETNITVLMADIGNNTLVRNEDIAIARINAYAGSLMISGGVHFLIGPVTIVPVVLLFGIYIHKVVVGFAESNWPVAVITAGMCIILSLYLSNRSTPIPFWSKNRGFHIIWQPLHQTFSILLSIITGWIVSYIMTEYGALSKDPSSKEFNARTDARLHVLTDTAWFLYPYPGQFGAPTFSSAALVSFMVSTILSILDSIGDYSASAKIARAPPPPSFALNRGIAVEGLMSFLSGSLGCGHATVSYGENIGAMSISKVASRSVFQVVGVIYIVCAFLGKLGAFFSTIPYSVIGGSQIVTFGILIGIIMSYLQLIDLNSLRNMSIIGMALLLGMMLPYWCTKNSGSIDTGNAELNNIIILSLSNPSFVGGIFACFLDNTVPGTLKERGILSQLKNGASSGKDDAAGDYDHGIEVYRLPWIPNSFRKTRLARIIPLFDLSE</sequence>
<feature type="transmembrane region" description="Helical" evidence="6">
    <location>
        <begin position="286"/>
        <end position="304"/>
    </location>
</feature>
<feature type="transmembrane region" description="Helical" evidence="6">
    <location>
        <begin position="386"/>
        <end position="408"/>
    </location>
</feature>
<keyword evidence="8" id="KW-1185">Reference proteome</keyword>
<dbReference type="Pfam" id="PF00860">
    <property type="entry name" value="Xan_ur_permease"/>
    <property type="match status" value="1"/>
</dbReference>
<evidence type="ECO:0008006" key="9">
    <source>
        <dbReference type="Google" id="ProtNLM"/>
    </source>
</evidence>
<reference evidence="7" key="1">
    <citation type="submission" date="2021-04" db="EMBL/GenBank/DDBJ databases">
        <authorList>
            <consortium name="Molecular Ecology Group"/>
        </authorList>
    </citation>
    <scope>NUCLEOTIDE SEQUENCE</scope>
</reference>
<comment type="caution">
    <text evidence="7">The sequence shown here is derived from an EMBL/GenBank/DDBJ whole genome shotgun (WGS) entry which is preliminary data.</text>
</comment>
<evidence type="ECO:0000256" key="1">
    <source>
        <dbReference type="ARBA" id="ARBA00004141"/>
    </source>
</evidence>
<dbReference type="GO" id="GO:0022857">
    <property type="term" value="F:transmembrane transporter activity"/>
    <property type="evidence" value="ECO:0007669"/>
    <property type="project" value="InterPro"/>
</dbReference>
<feature type="transmembrane region" description="Helical" evidence="6">
    <location>
        <begin position="254"/>
        <end position="274"/>
    </location>
</feature>
<evidence type="ECO:0000256" key="6">
    <source>
        <dbReference type="SAM" id="Phobius"/>
    </source>
</evidence>
<feature type="transmembrane region" description="Helical" evidence="6">
    <location>
        <begin position="501"/>
        <end position="522"/>
    </location>
</feature>
<accession>A0A8S3ZTB7</accession>
<dbReference type="PANTHER" id="PTHR11119">
    <property type="entry name" value="XANTHINE-URACIL / VITAMIN C PERMEASE FAMILY MEMBER"/>
    <property type="match status" value="1"/>
</dbReference>
<comment type="subcellular location">
    <subcellularLocation>
        <location evidence="1">Membrane</location>
        <topology evidence="1">Multi-pass membrane protein</topology>
    </subcellularLocation>
</comment>
<dbReference type="OrthoDB" id="1641903at2759"/>
<evidence type="ECO:0000256" key="4">
    <source>
        <dbReference type="ARBA" id="ARBA00022989"/>
    </source>
</evidence>
<dbReference type="GO" id="GO:0016020">
    <property type="term" value="C:membrane"/>
    <property type="evidence" value="ECO:0007669"/>
    <property type="project" value="UniProtKB-SubCell"/>
</dbReference>
<keyword evidence="5 6" id="KW-0472">Membrane</keyword>
<evidence type="ECO:0000256" key="5">
    <source>
        <dbReference type="ARBA" id="ARBA00023136"/>
    </source>
</evidence>
<dbReference type="AlphaFoldDB" id="A0A8S3ZTB7"/>